<evidence type="ECO:0000256" key="2">
    <source>
        <dbReference type="ARBA" id="ARBA00022448"/>
    </source>
</evidence>
<evidence type="ECO:0000256" key="1">
    <source>
        <dbReference type="ARBA" id="ARBA00008520"/>
    </source>
</evidence>
<dbReference type="InterPro" id="IPR006059">
    <property type="entry name" value="SBP"/>
</dbReference>
<evidence type="ECO:0000256" key="3">
    <source>
        <dbReference type="ARBA" id="ARBA00022729"/>
    </source>
</evidence>
<dbReference type="AlphaFoldDB" id="A0A4P5P6L3"/>
<dbReference type="GO" id="GO:0042956">
    <property type="term" value="P:maltodextrin transmembrane transport"/>
    <property type="evidence" value="ECO:0007669"/>
    <property type="project" value="TreeGrafter"/>
</dbReference>
<reference evidence="5" key="1">
    <citation type="submission" date="2019-02" db="EMBL/GenBank/DDBJ databases">
        <title>Draft genome sequence of Enterococcus sp. Gos25-1.</title>
        <authorList>
            <person name="Tanaka N."/>
            <person name="Shiwa Y."/>
            <person name="Fujita N."/>
        </authorList>
    </citation>
    <scope>NUCLEOTIDE SEQUENCE [LARGE SCALE GENOMIC DNA]</scope>
    <source>
        <strain evidence="5">Gos25-1</strain>
    </source>
</reference>
<organism evidence="4 5">
    <name type="scientific">Enterococcus florum</name>
    <dbReference type="NCBI Taxonomy" id="2480627"/>
    <lineage>
        <taxon>Bacteria</taxon>
        <taxon>Bacillati</taxon>
        <taxon>Bacillota</taxon>
        <taxon>Bacilli</taxon>
        <taxon>Lactobacillales</taxon>
        <taxon>Enterococcaceae</taxon>
        <taxon>Enterococcus</taxon>
    </lineage>
</organism>
<keyword evidence="5" id="KW-1185">Reference proteome</keyword>
<dbReference type="EMBL" id="BJCC01000012">
    <property type="protein sequence ID" value="GCF93557.1"/>
    <property type="molecule type" value="Genomic_DNA"/>
</dbReference>
<protein>
    <submittedName>
        <fullName evidence="4">Sugar ABC transporter substrate-binding protein</fullName>
    </submittedName>
</protein>
<dbReference type="GO" id="GO:1901982">
    <property type="term" value="F:maltose binding"/>
    <property type="evidence" value="ECO:0007669"/>
    <property type="project" value="TreeGrafter"/>
</dbReference>
<evidence type="ECO:0000313" key="5">
    <source>
        <dbReference type="Proteomes" id="UP000290567"/>
    </source>
</evidence>
<dbReference type="Proteomes" id="UP000290567">
    <property type="component" value="Unassembled WGS sequence"/>
</dbReference>
<gene>
    <name evidence="4" type="ORF">NRIC_14480</name>
</gene>
<dbReference type="PANTHER" id="PTHR30061">
    <property type="entry name" value="MALTOSE-BINDING PERIPLASMIC PROTEIN"/>
    <property type="match status" value="1"/>
</dbReference>
<name>A0A4P5P6L3_9ENTE</name>
<dbReference type="CDD" id="cd13585">
    <property type="entry name" value="PBP2_TMBP_like"/>
    <property type="match status" value="1"/>
</dbReference>
<sequence>MKKLLLGCLIFIGLSGLGGCGKNNKVAESDEKIKLEFWNFWSKDGGEDKFFKARIKDFEKKNPNVKITQSNIPVDDYMGTKLATAFTSGTGPDIFVASPGTIGNFINAGIPYPMEDYFSDEVRKDYSKASLEAVTDKDGHILAVPTEQDLVALFYDKDLLAEKNITPPETWNEMVDAAKQLTTDKRAGITFEVTKGAFQNFLLMPFLWQQNSNFIVDGKANLDSPEVIKVLKLWKTMIDNGSANLKPSRGAGDVGILGDDETALWIGGTVGIRALNDEFKDRNIGVVPLPKPDKSAKDVTVAGGWSFVVNSKSEHPKEAAKFVQSMFLDKDGKNSTKWNTEAKFSYSPRKSVVEGAPKAYQQNLAKEVTDQIYGTEVPELTMSPEESDIIGDMIQNALFSTTPEKAATDAQKKMEILLQSEK</sequence>
<dbReference type="PROSITE" id="PS51257">
    <property type="entry name" value="PROKAR_LIPOPROTEIN"/>
    <property type="match status" value="1"/>
</dbReference>
<keyword evidence="3" id="KW-0732">Signal</keyword>
<keyword evidence="2" id="KW-0813">Transport</keyword>
<proteinExistence type="inferred from homology"/>
<dbReference type="Pfam" id="PF01547">
    <property type="entry name" value="SBP_bac_1"/>
    <property type="match status" value="1"/>
</dbReference>
<dbReference type="Gene3D" id="3.40.190.10">
    <property type="entry name" value="Periplasmic binding protein-like II"/>
    <property type="match status" value="1"/>
</dbReference>
<dbReference type="OrthoDB" id="9782846at2"/>
<dbReference type="PANTHER" id="PTHR30061:SF50">
    <property type="entry name" value="MALTOSE_MALTODEXTRIN-BINDING PERIPLASMIC PROTEIN"/>
    <property type="match status" value="1"/>
</dbReference>
<dbReference type="RefSeq" id="WP_146622018.1">
    <property type="nucleotide sequence ID" value="NZ_BJCC01000012.1"/>
</dbReference>
<dbReference type="SUPFAM" id="SSF53850">
    <property type="entry name" value="Periplasmic binding protein-like II"/>
    <property type="match status" value="1"/>
</dbReference>
<evidence type="ECO:0000313" key="4">
    <source>
        <dbReference type="EMBL" id="GCF93557.1"/>
    </source>
</evidence>
<dbReference type="GO" id="GO:0055052">
    <property type="term" value="C:ATP-binding cassette (ABC) transporter complex, substrate-binding subunit-containing"/>
    <property type="evidence" value="ECO:0007669"/>
    <property type="project" value="TreeGrafter"/>
</dbReference>
<comment type="caution">
    <text evidence="4">The sequence shown here is derived from an EMBL/GenBank/DDBJ whole genome shotgun (WGS) entry which is preliminary data.</text>
</comment>
<comment type="similarity">
    <text evidence="1">Belongs to the bacterial solute-binding protein 1 family.</text>
</comment>
<dbReference type="GO" id="GO:0015768">
    <property type="term" value="P:maltose transport"/>
    <property type="evidence" value="ECO:0007669"/>
    <property type="project" value="TreeGrafter"/>
</dbReference>
<accession>A0A4P5P6L3</accession>